<organism evidence="1">
    <name type="scientific">marine sediment metagenome</name>
    <dbReference type="NCBI Taxonomy" id="412755"/>
    <lineage>
        <taxon>unclassified sequences</taxon>
        <taxon>metagenomes</taxon>
        <taxon>ecological metagenomes</taxon>
    </lineage>
</organism>
<dbReference type="AlphaFoldDB" id="X0X6L8"/>
<dbReference type="EMBL" id="BARS01046610">
    <property type="protein sequence ID" value="GAG31022.1"/>
    <property type="molecule type" value="Genomic_DNA"/>
</dbReference>
<reference evidence="1" key="1">
    <citation type="journal article" date="2014" name="Front. Microbiol.">
        <title>High frequency of phylogenetically diverse reductive dehalogenase-homologous genes in deep subseafloor sedimentary metagenomes.</title>
        <authorList>
            <person name="Kawai M."/>
            <person name="Futagami T."/>
            <person name="Toyoda A."/>
            <person name="Takaki Y."/>
            <person name="Nishi S."/>
            <person name="Hori S."/>
            <person name="Arai W."/>
            <person name="Tsubouchi T."/>
            <person name="Morono Y."/>
            <person name="Uchiyama I."/>
            <person name="Ito T."/>
            <person name="Fujiyama A."/>
            <person name="Inagaki F."/>
            <person name="Takami H."/>
        </authorList>
    </citation>
    <scope>NUCLEOTIDE SEQUENCE</scope>
    <source>
        <strain evidence="1">Expedition CK06-06</strain>
    </source>
</reference>
<comment type="caution">
    <text evidence="1">The sequence shown here is derived from an EMBL/GenBank/DDBJ whole genome shotgun (WGS) entry which is preliminary data.</text>
</comment>
<accession>X0X6L8</accession>
<gene>
    <name evidence="1" type="ORF">S01H1_70127</name>
</gene>
<name>X0X6L8_9ZZZZ</name>
<evidence type="ECO:0000313" key="1">
    <source>
        <dbReference type="EMBL" id="GAG31022.1"/>
    </source>
</evidence>
<feature type="non-terminal residue" evidence="1">
    <location>
        <position position="1"/>
    </location>
</feature>
<protein>
    <submittedName>
        <fullName evidence="1">Uncharacterized protein</fullName>
    </submittedName>
</protein>
<sequence length="110" mass="12948">VLAFQIDGVSNYHESGVALVGQKFLQRYPDKQLFFPGYYHFGCQEIAWLARKLGRFQSEERLRLTHFHPAFHKHLIDQTHREARVYSERDHALIKERQAKGLIWGDAPND</sequence>
<proteinExistence type="predicted"/>